<feature type="site" description="Transition state stabilizer" evidence="9">
    <location>
        <position position="100"/>
    </location>
</feature>
<gene>
    <name evidence="11" type="ORF">NIES2135_12990</name>
</gene>
<dbReference type="GO" id="GO:0071555">
    <property type="term" value="P:cell wall organization"/>
    <property type="evidence" value="ECO:0007669"/>
    <property type="project" value="UniProtKB-KW"/>
</dbReference>
<feature type="binding site" evidence="9">
    <location>
        <position position="194"/>
    </location>
    <ligand>
        <name>Zn(2+)</name>
        <dbReference type="ChEBI" id="CHEBI:29105"/>
        <note>catalytic</note>
    </ligand>
</feature>
<keyword evidence="12" id="KW-1185">Reference proteome</keyword>
<evidence type="ECO:0000256" key="3">
    <source>
        <dbReference type="ARBA" id="ARBA00022723"/>
    </source>
</evidence>
<dbReference type="SUPFAM" id="SSF55166">
    <property type="entry name" value="Hedgehog/DD-peptidase"/>
    <property type="match status" value="1"/>
</dbReference>
<dbReference type="InterPro" id="IPR000755">
    <property type="entry name" value="A_A_dipeptidase"/>
</dbReference>
<dbReference type="EC" id="3.4.13.22" evidence="9 10"/>
<accession>A0A1Z4JCK5</accession>
<dbReference type="GO" id="GO:0006508">
    <property type="term" value="P:proteolysis"/>
    <property type="evidence" value="ECO:0007669"/>
    <property type="project" value="UniProtKB-KW"/>
</dbReference>
<evidence type="ECO:0000256" key="5">
    <source>
        <dbReference type="ARBA" id="ARBA00022833"/>
    </source>
</evidence>
<feature type="binding site" evidence="9">
    <location>
        <position position="134"/>
    </location>
    <ligand>
        <name>Zn(2+)</name>
        <dbReference type="ChEBI" id="CHEBI:29105"/>
        <note>catalytic</note>
    </ligand>
</feature>
<evidence type="ECO:0000256" key="6">
    <source>
        <dbReference type="ARBA" id="ARBA00022997"/>
    </source>
</evidence>
<dbReference type="GO" id="GO:0160237">
    <property type="term" value="F:D-Ala-D-Ala dipeptidase activity"/>
    <property type="evidence" value="ECO:0007669"/>
    <property type="project" value="UniProtKB-EC"/>
</dbReference>
<dbReference type="GO" id="GO:0008270">
    <property type="term" value="F:zinc ion binding"/>
    <property type="evidence" value="ECO:0007669"/>
    <property type="project" value="UniProtKB-UniRule"/>
</dbReference>
<dbReference type="PANTHER" id="PTHR43126">
    <property type="entry name" value="D-ALANYL-D-ALANINE DIPEPTIDASE"/>
    <property type="match status" value="1"/>
</dbReference>
<keyword evidence="8 10" id="KW-0961">Cell wall biogenesis/degradation</keyword>
<dbReference type="AlphaFoldDB" id="A0A1Z4JCK5"/>
<keyword evidence="6 9" id="KW-0224">Dipeptidase</keyword>
<evidence type="ECO:0000256" key="8">
    <source>
        <dbReference type="ARBA" id="ARBA00023316"/>
    </source>
</evidence>
<keyword evidence="4 9" id="KW-0378">Hydrolase</keyword>
<dbReference type="Gene3D" id="3.30.1380.10">
    <property type="match status" value="1"/>
</dbReference>
<dbReference type="HAMAP" id="MF_01924">
    <property type="entry name" value="A_A_dipeptidase"/>
    <property type="match status" value="1"/>
</dbReference>
<evidence type="ECO:0000313" key="12">
    <source>
        <dbReference type="Proteomes" id="UP000217895"/>
    </source>
</evidence>
<name>A0A1Z4JCK5_LEPBY</name>
<dbReference type="CDD" id="cd14840">
    <property type="entry name" value="D-Ala-D-Ala_dipeptidase_Aad"/>
    <property type="match status" value="1"/>
</dbReference>
<sequence length="224" mass="25124">MQVSRIQFLFTFVVALTIALFLHNPVGAVQLNPTVLVDIRSINPRIALDIRYATTNNFVKQKLYPEARCILRAAAAQQLSQVQTALEAQGLGLKVYDCYRPLAIQRALWAIKPDDRFVANPAYGSRHNRGMAVDLTLVDRAGNELPMPTGFDDFSDRASRSYKNLPANVLKNRQTLEDAMVKAGFIPLSTEWWHFDAKGWQNYAIRDIPFSTIPSTALNNSTAK</sequence>
<evidence type="ECO:0000256" key="1">
    <source>
        <dbReference type="ARBA" id="ARBA00001362"/>
    </source>
</evidence>
<comment type="similarity">
    <text evidence="9 10">Belongs to the peptidase M15D family.</text>
</comment>
<comment type="catalytic activity">
    <reaction evidence="1 9 10">
        <text>D-alanyl-D-alanine + H2O = 2 D-alanine</text>
        <dbReference type="Rhea" id="RHEA:20661"/>
        <dbReference type="ChEBI" id="CHEBI:15377"/>
        <dbReference type="ChEBI" id="CHEBI:57416"/>
        <dbReference type="ChEBI" id="CHEBI:57822"/>
        <dbReference type="EC" id="3.4.13.22"/>
    </reaction>
</comment>
<evidence type="ECO:0000256" key="4">
    <source>
        <dbReference type="ARBA" id="ARBA00022801"/>
    </source>
</evidence>
<feature type="active site" description="Proton donor/acceptor" evidence="9">
    <location>
        <position position="191"/>
    </location>
</feature>
<keyword evidence="2 9" id="KW-0645">Protease</keyword>
<evidence type="ECO:0000256" key="7">
    <source>
        <dbReference type="ARBA" id="ARBA00023049"/>
    </source>
</evidence>
<comment type="cofactor">
    <cofactor evidence="9">
        <name>Zn(2+)</name>
        <dbReference type="ChEBI" id="CHEBI:29105"/>
    </cofactor>
    <text evidence="9">Binds 1 zinc ion per subunit.</text>
</comment>
<dbReference type="GO" id="GO:0008237">
    <property type="term" value="F:metallopeptidase activity"/>
    <property type="evidence" value="ECO:0007669"/>
    <property type="project" value="UniProtKB-KW"/>
</dbReference>
<evidence type="ECO:0000256" key="9">
    <source>
        <dbReference type="HAMAP-Rule" id="MF_01924"/>
    </source>
</evidence>
<dbReference type="Proteomes" id="UP000217895">
    <property type="component" value="Chromosome"/>
</dbReference>
<dbReference type="InterPro" id="IPR009045">
    <property type="entry name" value="Zn_M74/Hedgehog-like"/>
</dbReference>
<evidence type="ECO:0000256" key="10">
    <source>
        <dbReference type="PIRNR" id="PIRNR026671"/>
    </source>
</evidence>
<keyword evidence="5 9" id="KW-0862">Zinc</keyword>
<feature type="binding site" evidence="9">
    <location>
        <position position="127"/>
    </location>
    <ligand>
        <name>Zn(2+)</name>
        <dbReference type="ChEBI" id="CHEBI:29105"/>
        <note>catalytic</note>
    </ligand>
</feature>
<dbReference type="EMBL" id="AP018203">
    <property type="protein sequence ID" value="BAY54482.1"/>
    <property type="molecule type" value="Genomic_DNA"/>
</dbReference>
<dbReference type="Pfam" id="PF01427">
    <property type="entry name" value="Peptidase_M15"/>
    <property type="match status" value="1"/>
</dbReference>
<comment type="function">
    <text evidence="9 10">Catalyzes hydrolysis of the D-alanyl-D-alanine dipeptide.</text>
</comment>
<dbReference type="PIRSF" id="PIRSF026671">
    <property type="entry name" value="AA_dipeptidase"/>
    <property type="match status" value="1"/>
</dbReference>
<keyword evidence="7 9" id="KW-0482">Metalloprotease</keyword>
<organism evidence="11 12">
    <name type="scientific">Leptolyngbya boryana NIES-2135</name>
    <dbReference type="NCBI Taxonomy" id="1973484"/>
    <lineage>
        <taxon>Bacteria</taxon>
        <taxon>Bacillati</taxon>
        <taxon>Cyanobacteriota</taxon>
        <taxon>Cyanophyceae</taxon>
        <taxon>Leptolyngbyales</taxon>
        <taxon>Leptolyngbyaceae</taxon>
        <taxon>Leptolyngbya group</taxon>
        <taxon>Leptolyngbya</taxon>
    </lineage>
</organism>
<keyword evidence="3 9" id="KW-0479">Metal-binding</keyword>
<reference evidence="11 12" key="1">
    <citation type="submission" date="2017-06" db="EMBL/GenBank/DDBJ databases">
        <title>Genome sequencing of cyanobaciteial culture collection at National Institute for Environmental Studies (NIES).</title>
        <authorList>
            <person name="Hirose Y."/>
            <person name="Shimura Y."/>
            <person name="Fujisawa T."/>
            <person name="Nakamura Y."/>
            <person name="Kawachi M."/>
        </authorList>
    </citation>
    <scope>NUCLEOTIDE SEQUENCE [LARGE SCALE GENOMIC DNA]</scope>
    <source>
        <strain evidence="11 12">NIES-2135</strain>
    </source>
</reference>
<dbReference type="PANTHER" id="PTHR43126:SF1">
    <property type="entry name" value="D-ALANYL-D-ALANINE DIPEPTIDASE"/>
    <property type="match status" value="1"/>
</dbReference>
<proteinExistence type="inferred from homology"/>
<evidence type="ECO:0000313" key="11">
    <source>
        <dbReference type="EMBL" id="BAY54482.1"/>
    </source>
</evidence>
<protein>
    <recommendedName>
        <fullName evidence="9 10">D-alanyl-D-alanine dipeptidase</fullName>
        <shortName evidence="9 10">D-Ala-D-Ala dipeptidase</shortName>
        <ecNumber evidence="9 10">3.4.13.22</ecNumber>
    </recommendedName>
</protein>
<evidence type="ECO:0000256" key="2">
    <source>
        <dbReference type="ARBA" id="ARBA00022670"/>
    </source>
</evidence>